<dbReference type="InterPro" id="IPR011335">
    <property type="entry name" value="Restrct_endonuc-II-like"/>
</dbReference>
<organism evidence="2 3">
    <name type="scientific">Microbacterium terricola</name>
    <dbReference type="NCBI Taxonomy" id="344163"/>
    <lineage>
        <taxon>Bacteria</taxon>
        <taxon>Bacillati</taxon>
        <taxon>Actinomycetota</taxon>
        <taxon>Actinomycetes</taxon>
        <taxon>Micrococcales</taxon>
        <taxon>Microbacteriaceae</taxon>
        <taxon>Microbacterium</taxon>
    </lineage>
</organism>
<gene>
    <name evidence="2" type="ORF">Microterr_26530</name>
</gene>
<feature type="domain" description="DUF559" evidence="1">
    <location>
        <begin position="270"/>
        <end position="328"/>
    </location>
</feature>
<dbReference type="EMBL" id="AP027141">
    <property type="protein sequence ID" value="BDV31993.1"/>
    <property type="molecule type" value="Genomic_DNA"/>
</dbReference>
<dbReference type="SUPFAM" id="SSF52980">
    <property type="entry name" value="Restriction endonuclease-like"/>
    <property type="match status" value="1"/>
</dbReference>
<dbReference type="InterPro" id="IPR007569">
    <property type="entry name" value="DUF559"/>
</dbReference>
<accession>A0ABM8E219</accession>
<name>A0ABM8E219_9MICO</name>
<evidence type="ECO:0000259" key="1">
    <source>
        <dbReference type="Pfam" id="PF04480"/>
    </source>
</evidence>
<protein>
    <recommendedName>
        <fullName evidence="1">DUF559 domain-containing protein</fullName>
    </recommendedName>
</protein>
<dbReference type="Gene3D" id="3.40.960.10">
    <property type="entry name" value="VSR Endonuclease"/>
    <property type="match status" value="1"/>
</dbReference>
<keyword evidence="3" id="KW-1185">Reference proteome</keyword>
<dbReference type="Pfam" id="PF04480">
    <property type="entry name" value="DUF559"/>
    <property type="match status" value="1"/>
</dbReference>
<evidence type="ECO:0000313" key="3">
    <source>
        <dbReference type="Proteomes" id="UP001317779"/>
    </source>
</evidence>
<evidence type="ECO:0000313" key="2">
    <source>
        <dbReference type="EMBL" id="BDV31993.1"/>
    </source>
</evidence>
<sequence>MHRVPPLPPELLGRPFALREADALGVPRSRLRRSDVTVPLRGVRVMRTALTDSILASEGPDEVPAGAAAGLQPIRDLAEQGVEPWLLLRQQVIQRARYEQARLAVGAAFSHTTAAAVHGFPLRARHLRMSELHITTYSDAARRRHRGVTVHPLPRDERRVMVDGLLVTHPIDTWCALSAMLSLDELVEIGDHLVRRQHPVASLDQLREAVRRYAGRHGAKVLRMAVDLVRERTDSSRETSLRLDLVRAGLPEPAINVSVRDQQGRHIKLGDMVYEQQRVLVEYDGEQHRTSSHQYHKDARDLERAISAGWLVIRVRRHDRDPREVAARVRAALRSRGARV</sequence>
<proteinExistence type="predicted"/>
<dbReference type="Proteomes" id="UP001317779">
    <property type="component" value="Chromosome"/>
</dbReference>
<reference evidence="2 3" key="1">
    <citation type="submission" date="2022-12" db="EMBL/GenBank/DDBJ databases">
        <title>Microbacterium terricola strain KV-448 chromosome, complete genome.</title>
        <authorList>
            <person name="Oshima T."/>
            <person name="Moriya T."/>
            <person name="Bessho Y."/>
        </authorList>
    </citation>
    <scope>NUCLEOTIDE SEQUENCE [LARGE SCALE GENOMIC DNA]</scope>
    <source>
        <strain evidence="2 3">KV-448</strain>
    </source>
</reference>